<keyword evidence="1 3" id="KW-0378">Hydrolase</keyword>
<dbReference type="InterPro" id="IPR015797">
    <property type="entry name" value="NUDIX_hydrolase-like_dom_sf"/>
</dbReference>
<proteinExistence type="predicted"/>
<dbReference type="InterPro" id="IPR029063">
    <property type="entry name" value="SAM-dependent_MTases_sf"/>
</dbReference>
<dbReference type="InterPro" id="IPR013216">
    <property type="entry name" value="Methyltransf_11"/>
</dbReference>
<dbReference type="Pfam" id="PF08241">
    <property type="entry name" value="Methyltransf_11"/>
    <property type="match status" value="1"/>
</dbReference>
<dbReference type="SUPFAM" id="SSF55811">
    <property type="entry name" value="Nudix"/>
    <property type="match status" value="1"/>
</dbReference>
<dbReference type="PROSITE" id="PS00893">
    <property type="entry name" value="NUDIX_BOX"/>
    <property type="match status" value="1"/>
</dbReference>
<dbReference type="PROSITE" id="PS51462">
    <property type="entry name" value="NUDIX"/>
    <property type="match status" value="1"/>
</dbReference>
<accession>H5SEV2</accession>
<evidence type="ECO:0000259" key="2">
    <source>
        <dbReference type="PROSITE" id="PS51462"/>
    </source>
</evidence>
<dbReference type="Pfam" id="PF00293">
    <property type="entry name" value="NUDIX"/>
    <property type="match status" value="1"/>
</dbReference>
<reference evidence="3" key="2">
    <citation type="journal article" date="2012" name="PLoS ONE">
        <title>A Deeply Branching Thermophilic Bacterium with an Ancient Acetyl-CoA Pathway Dominates a Subsurface Ecosystem.</title>
        <authorList>
            <person name="Takami H."/>
            <person name="Noguchi H."/>
            <person name="Takaki Y."/>
            <person name="Uchiyama I."/>
            <person name="Toyoda A."/>
            <person name="Nishi S."/>
            <person name="Chee G.-J."/>
            <person name="Arai W."/>
            <person name="Nunoura T."/>
            <person name="Itoh T."/>
            <person name="Hattori M."/>
            <person name="Takai K."/>
        </authorList>
    </citation>
    <scope>NUCLEOTIDE SEQUENCE</scope>
</reference>
<dbReference type="PRINTS" id="PR00502">
    <property type="entry name" value="NUDIXFAMILY"/>
</dbReference>
<dbReference type="GO" id="GO:0008757">
    <property type="term" value="F:S-adenosylmethionine-dependent methyltransferase activity"/>
    <property type="evidence" value="ECO:0007669"/>
    <property type="project" value="InterPro"/>
</dbReference>
<dbReference type="InterPro" id="IPR020476">
    <property type="entry name" value="Nudix_hydrolase"/>
</dbReference>
<evidence type="ECO:0000256" key="1">
    <source>
        <dbReference type="ARBA" id="ARBA00022801"/>
    </source>
</evidence>
<organism evidence="3">
    <name type="scientific">uncultured Acetothermia bacterium</name>
    <dbReference type="NCBI Taxonomy" id="236499"/>
    <lineage>
        <taxon>Bacteria</taxon>
        <taxon>Candidatus Bipolaricaulota</taxon>
        <taxon>environmental samples</taxon>
    </lineage>
</organism>
<feature type="domain" description="Nudix hydrolase" evidence="2">
    <location>
        <begin position="10"/>
        <end position="143"/>
    </location>
</feature>
<dbReference type="SUPFAM" id="SSF53335">
    <property type="entry name" value="S-adenosyl-L-methionine-dependent methyltransferases"/>
    <property type="match status" value="1"/>
</dbReference>
<dbReference type="Gene3D" id="3.90.79.10">
    <property type="entry name" value="Nucleoside Triphosphate Pyrophosphohydrolase"/>
    <property type="match status" value="1"/>
</dbReference>
<gene>
    <name evidence="3" type="ORF">HGMM_F17E10C18</name>
</gene>
<protein>
    <submittedName>
        <fullName evidence="3">NUDIX hydrolase</fullName>
    </submittedName>
</protein>
<dbReference type="InterPro" id="IPR000086">
    <property type="entry name" value="NUDIX_hydrolase_dom"/>
</dbReference>
<name>H5SEV2_9BACT</name>
<dbReference type="PANTHER" id="PTHR43736">
    <property type="entry name" value="ADP-RIBOSE PYROPHOSPHATASE"/>
    <property type="match status" value="1"/>
</dbReference>
<dbReference type="GO" id="GO:0016787">
    <property type="term" value="F:hydrolase activity"/>
    <property type="evidence" value="ECO:0007669"/>
    <property type="project" value="UniProtKB-KW"/>
</dbReference>
<dbReference type="AlphaFoldDB" id="H5SEV2"/>
<dbReference type="CDD" id="cd04673">
    <property type="entry name" value="NUDIX_ADPRase"/>
    <property type="match status" value="1"/>
</dbReference>
<dbReference type="Gene3D" id="3.40.50.150">
    <property type="entry name" value="Vaccinia Virus protein VP39"/>
    <property type="match status" value="1"/>
</dbReference>
<evidence type="ECO:0000313" key="3">
    <source>
        <dbReference type="EMBL" id="BAL54688.1"/>
    </source>
</evidence>
<dbReference type="InterPro" id="IPR020084">
    <property type="entry name" value="NUDIX_hydrolase_CS"/>
</dbReference>
<reference evidence="3" key="1">
    <citation type="journal article" date="2005" name="Environ. Microbiol.">
        <title>Genetic and functional properties of uncultivated thermophilic crenarchaeotes from a subsurface gold mine as revealed by analysis of genome fragments.</title>
        <authorList>
            <person name="Nunoura T."/>
            <person name="Hirayama H."/>
            <person name="Takami H."/>
            <person name="Oida H."/>
            <person name="Nishi S."/>
            <person name="Shimamura S."/>
            <person name="Suzuki Y."/>
            <person name="Inagaki F."/>
            <person name="Takai K."/>
            <person name="Nealson K.H."/>
            <person name="Horikoshi K."/>
        </authorList>
    </citation>
    <scope>NUCLEOTIDE SEQUENCE</scope>
</reference>
<dbReference type="CDD" id="cd02440">
    <property type="entry name" value="AdoMet_MTases"/>
    <property type="match status" value="1"/>
</dbReference>
<dbReference type="PANTHER" id="PTHR43736:SF1">
    <property type="entry name" value="DIHYDRONEOPTERIN TRIPHOSPHATE DIPHOSPHATASE"/>
    <property type="match status" value="1"/>
</dbReference>
<dbReference type="EMBL" id="AP011697">
    <property type="protein sequence ID" value="BAL54688.1"/>
    <property type="molecule type" value="Genomic_DNA"/>
</dbReference>
<sequence>MGSDRDRLYPAHPIVGVSVLVFKDRKILLVRRGHEPRKGRWSLPGGVVELGETVRDAAIREIREECHIEIEITRTLDVFDRIFRDPDGRVRYHYVLIAVLARYKSGELRPDSDIEAAEWADLQELSRYELPDEQQQFIIKAQAPLYSSEAAQALRERELTDARRAHRVRLVVERLGQASSLLDIGCGSGEYLRAAAAHGVSRIVGIDESPERLRQAQETCPHAELYRARAEKLPFADQSFDVVLAAQVLHEIALFGQPGELERSLCEIRRVLKPGGRLIALDHLDPGPERVRVRFVQKVRAQFDYFVQRYQFRKITLEERADGTLWLSKRDLQDFVTKIWAFGTAIEDLEMRETHCPFGRDQLEALLQEAHLNLTEWLAFEEISEDLQEHGIKLIEGSSWPRKFLLVAQHL</sequence>